<dbReference type="PANTHER" id="PTHR15032:SF4">
    <property type="entry name" value="N-ACYL-PHOSPHATIDYLETHANOLAMINE-HYDROLYZING PHOSPHOLIPASE D"/>
    <property type="match status" value="1"/>
</dbReference>
<proteinExistence type="predicted"/>
<dbReference type="Gene3D" id="3.60.15.10">
    <property type="entry name" value="Ribonuclease Z/Hydroxyacylglutathione hydrolase-like"/>
    <property type="match status" value="1"/>
</dbReference>
<evidence type="ECO:0000313" key="3">
    <source>
        <dbReference type="EMBL" id="GGD96354.1"/>
    </source>
</evidence>
<accession>A0A916ZGQ8</accession>
<dbReference type="InterPro" id="IPR001279">
    <property type="entry name" value="Metallo-B-lactamas"/>
</dbReference>
<evidence type="ECO:0000259" key="2">
    <source>
        <dbReference type="Pfam" id="PF12706"/>
    </source>
</evidence>
<organism evidence="3 4">
    <name type="scientific">Aureimonas endophytica</name>
    <dbReference type="NCBI Taxonomy" id="2027858"/>
    <lineage>
        <taxon>Bacteria</taxon>
        <taxon>Pseudomonadati</taxon>
        <taxon>Pseudomonadota</taxon>
        <taxon>Alphaproteobacteria</taxon>
        <taxon>Hyphomicrobiales</taxon>
        <taxon>Aurantimonadaceae</taxon>
        <taxon>Aureimonas</taxon>
    </lineage>
</organism>
<evidence type="ECO:0000256" key="1">
    <source>
        <dbReference type="SAM" id="MobiDB-lite"/>
    </source>
</evidence>
<dbReference type="Pfam" id="PF12706">
    <property type="entry name" value="Lactamase_B_2"/>
    <property type="match status" value="1"/>
</dbReference>
<comment type="caution">
    <text evidence="3">The sequence shown here is derived from an EMBL/GenBank/DDBJ whole genome shotgun (WGS) entry which is preliminary data.</text>
</comment>
<name>A0A916ZGQ8_9HYPH</name>
<sequence>MPFKPFRNPYYAGPASDHFDGRRFFNPGGEMPAPFGAILRWQMARGREAWAPEVDHPVPADRPPRSVEGARLRVLAIGHASFLYQTGGLNILVDPIFSERCPDGLGPRRHNRPGVAFEDLPPIHVVCLTHSHYDHMDRATLERLDRRDRPRFVVPLGCDRLIRAWRPGAEVSAHDWHERVVLGEGVAVTFDPTHHWSARGVFDRRMTLWASFAFETPAGLVYHIGDTGFFGGRNYRAARARFGAPKLAVIPIGAYRPRSVMRPQHQDPDEAVRGALFLGAEFALGSHWGTFQLTDEPVGDPPARLTAACRRWGLAPERFVAAPPGLVAELPLRLDVPPPPVLAETPETTAPSRHAED</sequence>
<dbReference type="RefSeq" id="WP_244639363.1">
    <property type="nucleotide sequence ID" value="NZ_BMIQ01000002.1"/>
</dbReference>
<feature type="region of interest" description="Disordered" evidence="1">
    <location>
        <begin position="337"/>
        <end position="357"/>
    </location>
</feature>
<protein>
    <submittedName>
        <fullName evidence="3">Membrane protein</fullName>
    </submittedName>
</protein>
<dbReference type="InterPro" id="IPR036866">
    <property type="entry name" value="RibonucZ/Hydroxyglut_hydro"/>
</dbReference>
<evidence type="ECO:0000313" key="4">
    <source>
        <dbReference type="Proteomes" id="UP000644699"/>
    </source>
</evidence>
<dbReference type="GO" id="GO:0005737">
    <property type="term" value="C:cytoplasm"/>
    <property type="evidence" value="ECO:0007669"/>
    <property type="project" value="TreeGrafter"/>
</dbReference>
<dbReference type="AlphaFoldDB" id="A0A916ZGQ8"/>
<dbReference type="PANTHER" id="PTHR15032">
    <property type="entry name" value="N-ACYL-PHOSPHATIDYLETHANOLAMINE-HYDROLYZING PHOSPHOLIPASE D"/>
    <property type="match status" value="1"/>
</dbReference>
<dbReference type="Proteomes" id="UP000644699">
    <property type="component" value="Unassembled WGS sequence"/>
</dbReference>
<dbReference type="EMBL" id="BMIQ01000002">
    <property type="protein sequence ID" value="GGD96354.1"/>
    <property type="molecule type" value="Genomic_DNA"/>
</dbReference>
<dbReference type="SUPFAM" id="SSF56281">
    <property type="entry name" value="Metallo-hydrolase/oxidoreductase"/>
    <property type="match status" value="1"/>
</dbReference>
<gene>
    <name evidence="3" type="ORF">GCM10011390_13920</name>
</gene>
<feature type="domain" description="Metallo-beta-lactamase" evidence="2">
    <location>
        <begin position="90"/>
        <end position="288"/>
    </location>
</feature>
<reference evidence="3" key="2">
    <citation type="submission" date="2020-09" db="EMBL/GenBank/DDBJ databases">
        <authorList>
            <person name="Sun Q."/>
            <person name="Zhou Y."/>
        </authorList>
    </citation>
    <scope>NUCLEOTIDE SEQUENCE</scope>
    <source>
        <strain evidence="3">CGMCC 1.15367</strain>
    </source>
</reference>
<keyword evidence="4" id="KW-1185">Reference proteome</keyword>
<reference evidence="3" key="1">
    <citation type="journal article" date="2014" name="Int. J. Syst. Evol. Microbiol.">
        <title>Complete genome sequence of Corynebacterium casei LMG S-19264T (=DSM 44701T), isolated from a smear-ripened cheese.</title>
        <authorList>
            <consortium name="US DOE Joint Genome Institute (JGI-PGF)"/>
            <person name="Walter F."/>
            <person name="Albersmeier A."/>
            <person name="Kalinowski J."/>
            <person name="Ruckert C."/>
        </authorList>
    </citation>
    <scope>NUCLEOTIDE SEQUENCE</scope>
    <source>
        <strain evidence="3">CGMCC 1.15367</strain>
    </source>
</reference>